<evidence type="ECO:0000313" key="2">
    <source>
        <dbReference type="Proteomes" id="UP000000305"/>
    </source>
</evidence>
<dbReference type="InParanoid" id="E9GBW4"/>
<name>E9GBW4_DAPPU</name>
<dbReference type="AlphaFoldDB" id="E9GBW4"/>
<dbReference type="Proteomes" id="UP000000305">
    <property type="component" value="Unassembled WGS sequence"/>
</dbReference>
<dbReference type="HOGENOM" id="CLU_1134545_0_0_1"/>
<evidence type="ECO:0000313" key="1">
    <source>
        <dbReference type="EMBL" id="EFX83085.1"/>
    </source>
</evidence>
<dbReference type="OrthoDB" id="6358812at2759"/>
<reference evidence="1 2" key="1">
    <citation type="journal article" date="2011" name="Science">
        <title>The ecoresponsive genome of Daphnia pulex.</title>
        <authorList>
            <person name="Colbourne J.K."/>
            <person name="Pfrender M.E."/>
            <person name="Gilbert D."/>
            <person name="Thomas W.K."/>
            <person name="Tucker A."/>
            <person name="Oakley T.H."/>
            <person name="Tokishita S."/>
            <person name="Aerts A."/>
            <person name="Arnold G.J."/>
            <person name="Basu M.K."/>
            <person name="Bauer D.J."/>
            <person name="Caceres C.E."/>
            <person name="Carmel L."/>
            <person name="Casola C."/>
            <person name="Choi J.H."/>
            <person name="Detter J.C."/>
            <person name="Dong Q."/>
            <person name="Dusheyko S."/>
            <person name="Eads B.D."/>
            <person name="Frohlich T."/>
            <person name="Geiler-Samerotte K.A."/>
            <person name="Gerlach D."/>
            <person name="Hatcher P."/>
            <person name="Jogdeo S."/>
            <person name="Krijgsveld J."/>
            <person name="Kriventseva E.V."/>
            <person name="Kultz D."/>
            <person name="Laforsch C."/>
            <person name="Lindquist E."/>
            <person name="Lopez J."/>
            <person name="Manak J.R."/>
            <person name="Muller J."/>
            <person name="Pangilinan J."/>
            <person name="Patwardhan R.P."/>
            <person name="Pitluck S."/>
            <person name="Pritham E.J."/>
            <person name="Rechtsteiner A."/>
            <person name="Rho M."/>
            <person name="Rogozin I.B."/>
            <person name="Sakarya O."/>
            <person name="Salamov A."/>
            <person name="Schaack S."/>
            <person name="Shapiro H."/>
            <person name="Shiga Y."/>
            <person name="Skalitzky C."/>
            <person name="Smith Z."/>
            <person name="Souvorov A."/>
            <person name="Sung W."/>
            <person name="Tang Z."/>
            <person name="Tsuchiya D."/>
            <person name="Tu H."/>
            <person name="Vos H."/>
            <person name="Wang M."/>
            <person name="Wolf Y.I."/>
            <person name="Yamagata H."/>
            <person name="Yamada T."/>
            <person name="Ye Y."/>
            <person name="Shaw J.R."/>
            <person name="Andrews J."/>
            <person name="Crease T.J."/>
            <person name="Tang H."/>
            <person name="Lucas S.M."/>
            <person name="Robertson H.M."/>
            <person name="Bork P."/>
            <person name="Koonin E.V."/>
            <person name="Zdobnov E.M."/>
            <person name="Grigoriev I.V."/>
            <person name="Lynch M."/>
            <person name="Boore J.L."/>
        </authorList>
    </citation>
    <scope>NUCLEOTIDE SEQUENCE [LARGE SCALE GENOMIC DNA]</scope>
</reference>
<organism evidence="1 2">
    <name type="scientific">Daphnia pulex</name>
    <name type="common">Water flea</name>
    <dbReference type="NCBI Taxonomy" id="6669"/>
    <lineage>
        <taxon>Eukaryota</taxon>
        <taxon>Metazoa</taxon>
        <taxon>Ecdysozoa</taxon>
        <taxon>Arthropoda</taxon>
        <taxon>Crustacea</taxon>
        <taxon>Branchiopoda</taxon>
        <taxon>Diplostraca</taxon>
        <taxon>Cladocera</taxon>
        <taxon>Anomopoda</taxon>
        <taxon>Daphniidae</taxon>
        <taxon>Daphnia</taxon>
    </lineage>
</organism>
<dbReference type="EMBL" id="GL732538">
    <property type="protein sequence ID" value="EFX83085.1"/>
    <property type="molecule type" value="Genomic_DNA"/>
</dbReference>
<proteinExistence type="predicted"/>
<gene>
    <name evidence="1" type="ORF">DAPPUDRAFT_316155</name>
</gene>
<sequence length="245" mass="27748">MDTVELGLLLNHKDTNVNCLDNEGHHSALDYAKVNTHGHGERIAIRLKTKGAVERENKQLQGTNEIMKKHMRAFSNDKLRKFAKFLSDDTKTIEAKIEKISERKEYVVSAIRDSNVASIRILLKSGADNQGNNALYYAKVNMFGHGKRITKLLEEKGVGSQTGKDEKVENEVTFENNVKGILQKAFQDSEVGMARFLIHIGVDISTVTWGKKDGMHFTWLPFVQRRPKYLTSFWQPVNSTSKVVT</sequence>
<accession>E9GBW4</accession>
<keyword evidence="2" id="KW-1185">Reference proteome</keyword>
<dbReference type="PhylomeDB" id="E9GBW4"/>
<dbReference type="KEGG" id="dpx:DAPPUDRAFT_316155"/>
<protein>
    <submittedName>
        <fullName evidence="1">Uncharacterized protein</fullName>
    </submittedName>
</protein>